<dbReference type="PANTHER" id="PTHR43995">
    <property type="entry name" value="PRE-MRNA-PROCESSING FACTOR 19"/>
    <property type="match status" value="1"/>
</dbReference>
<dbReference type="InterPro" id="IPR013083">
    <property type="entry name" value="Znf_RING/FYVE/PHD"/>
</dbReference>
<dbReference type="GO" id="GO:0061630">
    <property type="term" value="F:ubiquitin protein ligase activity"/>
    <property type="evidence" value="ECO:0007669"/>
    <property type="project" value="UniProtKB-UniRule"/>
</dbReference>
<evidence type="ECO:0000256" key="2">
    <source>
        <dbReference type="ARBA" id="ARBA00004906"/>
    </source>
</evidence>
<evidence type="ECO:0000256" key="15">
    <source>
        <dbReference type="RuleBase" id="RU367101"/>
    </source>
</evidence>
<feature type="region of interest" description="Disordered" evidence="16">
    <location>
        <begin position="139"/>
        <end position="165"/>
    </location>
</feature>
<evidence type="ECO:0000256" key="4">
    <source>
        <dbReference type="ARBA" id="ARBA00022574"/>
    </source>
</evidence>
<proteinExistence type="inferred from homology"/>
<evidence type="ECO:0000256" key="3">
    <source>
        <dbReference type="ARBA" id="ARBA00006388"/>
    </source>
</evidence>
<evidence type="ECO:0000256" key="14">
    <source>
        <dbReference type="PROSITE-ProRule" id="PRU00221"/>
    </source>
</evidence>
<dbReference type="FunFam" id="3.30.40.10:FF:000027">
    <property type="entry name" value="Pre-mRNA-processing factor 19, putative"/>
    <property type="match status" value="1"/>
</dbReference>
<dbReference type="PROSITE" id="PS50294">
    <property type="entry name" value="WD_REPEATS_REGION"/>
    <property type="match status" value="1"/>
</dbReference>
<dbReference type="SMART" id="SM00320">
    <property type="entry name" value="WD40"/>
    <property type="match status" value="7"/>
</dbReference>
<dbReference type="CDD" id="cd00200">
    <property type="entry name" value="WD40"/>
    <property type="match status" value="1"/>
</dbReference>
<dbReference type="GO" id="GO:0000974">
    <property type="term" value="C:Prp19 complex"/>
    <property type="evidence" value="ECO:0007669"/>
    <property type="project" value="UniProtKB-UniRule"/>
</dbReference>
<dbReference type="InterPro" id="IPR001680">
    <property type="entry name" value="WD40_rpt"/>
</dbReference>
<keyword evidence="9 15" id="KW-0227">DNA damage</keyword>
<keyword evidence="10 15" id="KW-0833">Ubl conjugation pathway</keyword>
<dbReference type="CDD" id="cd16656">
    <property type="entry name" value="RING-Ubox_PRP19"/>
    <property type="match status" value="1"/>
</dbReference>
<comment type="similarity">
    <text evidence="3 15">Belongs to the WD repeat PRP19 family.</text>
</comment>
<keyword evidence="4 14" id="KW-0853">WD repeat</keyword>
<dbReference type="Gene3D" id="2.130.10.10">
    <property type="entry name" value="YVTN repeat-like/Quinoprotein amine dehydrogenase"/>
    <property type="match status" value="1"/>
</dbReference>
<dbReference type="Pfam" id="PF24814">
    <property type="entry name" value="WD40_Prp19"/>
    <property type="match status" value="1"/>
</dbReference>
<evidence type="ECO:0000256" key="7">
    <source>
        <dbReference type="ARBA" id="ARBA00022728"/>
    </source>
</evidence>
<dbReference type="GO" id="GO:0000398">
    <property type="term" value="P:mRNA splicing, via spliceosome"/>
    <property type="evidence" value="ECO:0007669"/>
    <property type="project" value="InterPro"/>
</dbReference>
<feature type="repeat" description="WD" evidence="14">
    <location>
        <begin position="358"/>
        <end position="387"/>
    </location>
</feature>
<dbReference type="GO" id="GO:0071006">
    <property type="term" value="C:U2-type catalytic step 1 spliceosome"/>
    <property type="evidence" value="ECO:0007669"/>
    <property type="project" value="TreeGrafter"/>
</dbReference>
<dbReference type="InterPro" id="IPR003613">
    <property type="entry name" value="Ubox_domain"/>
</dbReference>
<comment type="subcellular location">
    <subcellularLocation>
        <location evidence="1 15">Nucleus</location>
    </subcellularLocation>
</comment>
<keyword evidence="6 15" id="KW-0808">Transferase</keyword>
<feature type="domain" description="U-box" evidence="17">
    <location>
        <begin position="5"/>
        <end position="70"/>
    </location>
</feature>
<feature type="repeat" description="WD" evidence="14">
    <location>
        <begin position="256"/>
        <end position="288"/>
    </location>
</feature>
<dbReference type="InterPro" id="IPR015943">
    <property type="entry name" value="WD40/YVTN_repeat-like_dom_sf"/>
</dbReference>
<keyword evidence="19" id="KW-1185">Reference proteome</keyword>
<evidence type="ECO:0000256" key="9">
    <source>
        <dbReference type="ARBA" id="ARBA00022763"/>
    </source>
</evidence>
<dbReference type="GO" id="GO:0070534">
    <property type="term" value="P:protein K63-linked ubiquitination"/>
    <property type="evidence" value="ECO:0007669"/>
    <property type="project" value="UniProtKB-UniRule"/>
</dbReference>
<protein>
    <recommendedName>
        <fullName evidence="15">Pre-mRNA-processing factor 19</fullName>
        <ecNumber evidence="15">2.3.2.27</ecNumber>
    </recommendedName>
</protein>
<dbReference type="Gene3D" id="3.30.40.10">
    <property type="entry name" value="Zinc/RING finger domain, C3HC4 (zinc finger)"/>
    <property type="match status" value="1"/>
</dbReference>
<evidence type="ECO:0000256" key="13">
    <source>
        <dbReference type="ARBA" id="ARBA00023242"/>
    </source>
</evidence>
<dbReference type="SUPFAM" id="SSF50978">
    <property type="entry name" value="WD40 repeat-like"/>
    <property type="match status" value="1"/>
</dbReference>
<comment type="subunit">
    <text evidence="15">Homotetramer.</text>
</comment>
<reference evidence="18 19" key="1">
    <citation type="journal article" date="2015" name="Genome Biol. Evol.">
        <title>Comparative Genomics of a Bacterivorous Green Alga Reveals Evolutionary Causalities and Consequences of Phago-Mixotrophic Mode of Nutrition.</title>
        <authorList>
            <person name="Burns J.A."/>
            <person name="Paasch A."/>
            <person name="Narechania A."/>
            <person name="Kim E."/>
        </authorList>
    </citation>
    <scope>NUCLEOTIDE SEQUENCE [LARGE SCALE GENOMIC DNA]</scope>
    <source>
        <strain evidence="18 19">PLY_AMNH</strain>
    </source>
</reference>
<evidence type="ECO:0000256" key="10">
    <source>
        <dbReference type="ARBA" id="ARBA00022786"/>
    </source>
</evidence>
<dbReference type="Pfam" id="PF08606">
    <property type="entry name" value="Prp19"/>
    <property type="match status" value="1"/>
</dbReference>
<dbReference type="SUPFAM" id="SSF57850">
    <property type="entry name" value="RING/U-box"/>
    <property type="match status" value="1"/>
</dbReference>
<keyword evidence="7 15" id="KW-0747">Spliceosome</keyword>
<keyword evidence="8" id="KW-0677">Repeat</keyword>
<evidence type="ECO:0000256" key="1">
    <source>
        <dbReference type="ARBA" id="ARBA00004123"/>
    </source>
</evidence>
<feature type="repeat" description="WD" evidence="14">
    <location>
        <begin position="302"/>
        <end position="343"/>
    </location>
</feature>
<evidence type="ECO:0000313" key="19">
    <source>
        <dbReference type="Proteomes" id="UP001190700"/>
    </source>
</evidence>
<evidence type="ECO:0000256" key="16">
    <source>
        <dbReference type="SAM" id="MobiDB-lite"/>
    </source>
</evidence>
<evidence type="ECO:0000256" key="11">
    <source>
        <dbReference type="ARBA" id="ARBA00023187"/>
    </source>
</evidence>
<accession>A0AAE0LA10</accession>
<feature type="compositionally biased region" description="Basic and acidic residues" evidence="16">
    <location>
        <begin position="146"/>
        <end position="160"/>
    </location>
</feature>
<comment type="catalytic activity">
    <reaction evidence="15">
        <text>S-ubiquitinyl-[E2 ubiquitin-conjugating enzyme]-L-cysteine + [acceptor protein]-L-lysine = [E2 ubiquitin-conjugating enzyme]-L-cysteine + N(6)-ubiquitinyl-[acceptor protein]-L-lysine.</text>
        <dbReference type="EC" id="2.3.2.27"/>
    </reaction>
</comment>
<dbReference type="SMART" id="SM00504">
    <property type="entry name" value="Ubox"/>
    <property type="match status" value="1"/>
</dbReference>
<evidence type="ECO:0000256" key="12">
    <source>
        <dbReference type="ARBA" id="ARBA00023204"/>
    </source>
</evidence>
<dbReference type="InterPro" id="IPR038959">
    <property type="entry name" value="Prp19"/>
</dbReference>
<keyword evidence="5 15" id="KW-0507">mRNA processing</keyword>
<keyword evidence="13 15" id="KW-0539">Nucleus</keyword>
<dbReference type="InterPro" id="IPR036322">
    <property type="entry name" value="WD40_repeat_dom_sf"/>
</dbReference>
<feature type="repeat" description="WD" evidence="14">
    <location>
        <begin position="388"/>
        <end position="428"/>
    </location>
</feature>
<dbReference type="EC" id="2.3.2.27" evidence="15"/>
<keyword evidence="12 15" id="KW-0234">DNA repair</keyword>
<comment type="function">
    <text evidence="15">Ubiquitin-protein ligase which is mainly involved pre-mRNA splicing and DNA repair. Required for pre-mRNA splicing as component of the spliceosome.</text>
</comment>
<dbReference type="PROSITE" id="PS50082">
    <property type="entry name" value="WD_REPEATS_2"/>
    <property type="match status" value="4"/>
</dbReference>
<sequence length="507" mass="55601">MRFFVYCTTVSGQTPEEPVVSKGGHLFEKRLITKHLQEEGKCPVTGEALAAEDLTPLVTNPAVKPRPPAAASIPGLLTVFQNEWDAVMLEQYSLREQLNSVRQELSQALYQHDAACRVIARLKEERDLARTALANAQLTPAGPEVGTKRPAEETTEEPAKKAKAQGITAEVVAAMTTLSKELSKSRKKRQAPPTLATPEEIEKYTCITSQPLHKTAKQGITCVDVHPGNKDLVATSGVDGNVVVFNRKEGKITSTITGHTKKVTGVQFVKDSDVLVSCSADKSARIWKQTDDGATYDMVKKISEHSAEITAISVHPTSKYFITASADKTWCFYDIETALCLTQVQNSTVMEGFTCATFHPDGLILGTGTHENLVRIWDVKSQENVAKFEGHKSMITSMSFSENGYHLATAAADGVKLWDLRKPKNFRNLTPYPQGVMTTAVKFDTSGQYLAVGGSDARIYGVKQDWNVVQTFSDLPKSVTYTLFGDDAKSLYVTSMDHNLRVYGGEE</sequence>
<evidence type="ECO:0000256" key="8">
    <source>
        <dbReference type="ARBA" id="ARBA00022737"/>
    </source>
</evidence>
<dbReference type="EMBL" id="LGRX02006123">
    <property type="protein sequence ID" value="KAK3277397.1"/>
    <property type="molecule type" value="Genomic_DNA"/>
</dbReference>
<comment type="pathway">
    <text evidence="2 15">Protein modification; protein ubiquitination.</text>
</comment>
<evidence type="ECO:0000259" key="17">
    <source>
        <dbReference type="SMART" id="SM00504"/>
    </source>
</evidence>
<dbReference type="AlphaFoldDB" id="A0AAE0LA10"/>
<dbReference type="Proteomes" id="UP001190700">
    <property type="component" value="Unassembled WGS sequence"/>
</dbReference>
<name>A0AAE0LA10_9CHLO</name>
<dbReference type="PANTHER" id="PTHR43995:SF1">
    <property type="entry name" value="PRE-MRNA-PROCESSING FACTOR 19"/>
    <property type="match status" value="1"/>
</dbReference>
<gene>
    <name evidence="18" type="ORF">CYMTET_14591</name>
</gene>
<comment type="caution">
    <text evidence="18">The sequence shown here is derived from an EMBL/GenBank/DDBJ whole genome shotgun (WGS) entry which is preliminary data.</text>
</comment>
<dbReference type="GO" id="GO:0006281">
    <property type="term" value="P:DNA repair"/>
    <property type="evidence" value="ECO:0007669"/>
    <property type="project" value="UniProtKB-KW"/>
</dbReference>
<dbReference type="GO" id="GO:0005737">
    <property type="term" value="C:cytoplasm"/>
    <property type="evidence" value="ECO:0007669"/>
    <property type="project" value="TreeGrafter"/>
</dbReference>
<evidence type="ECO:0000256" key="5">
    <source>
        <dbReference type="ARBA" id="ARBA00022664"/>
    </source>
</evidence>
<dbReference type="InterPro" id="IPR055340">
    <property type="entry name" value="RING-Ubox_PRP19"/>
</dbReference>
<organism evidence="18 19">
    <name type="scientific">Cymbomonas tetramitiformis</name>
    <dbReference type="NCBI Taxonomy" id="36881"/>
    <lineage>
        <taxon>Eukaryota</taxon>
        <taxon>Viridiplantae</taxon>
        <taxon>Chlorophyta</taxon>
        <taxon>Pyramimonadophyceae</taxon>
        <taxon>Pyramimonadales</taxon>
        <taxon>Pyramimonadaceae</taxon>
        <taxon>Cymbomonas</taxon>
    </lineage>
</organism>
<evidence type="ECO:0000256" key="6">
    <source>
        <dbReference type="ARBA" id="ARBA00022679"/>
    </source>
</evidence>
<keyword evidence="11 15" id="KW-0508">mRNA splicing</keyword>
<dbReference type="InterPro" id="IPR013915">
    <property type="entry name" value="Prp19_cc"/>
</dbReference>
<evidence type="ECO:0000313" key="18">
    <source>
        <dbReference type="EMBL" id="KAK3277397.1"/>
    </source>
</evidence>